<comment type="similarity">
    <text evidence="1">Belongs to the D-isomer specific 2-hydroxyacid dehydrogenase family.</text>
</comment>
<evidence type="ECO:0000256" key="6">
    <source>
        <dbReference type="ARBA" id="ARBA00023027"/>
    </source>
</evidence>
<dbReference type="InterPro" id="IPR029009">
    <property type="entry name" value="ASB_dom_sf"/>
</dbReference>
<gene>
    <name evidence="9" type="ORF">QR680_001566</name>
</gene>
<keyword evidence="5" id="KW-0560">Oxidoreductase</keyword>
<evidence type="ECO:0000256" key="5">
    <source>
        <dbReference type="ARBA" id="ARBA00023002"/>
    </source>
</evidence>
<dbReference type="GO" id="GO:0051287">
    <property type="term" value="F:NAD binding"/>
    <property type="evidence" value="ECO:0007669"/>
    <property type="project" value="InterPro"/>
</dbReference>
<organism evidence="9 10">
    <name type="scientific">Steinernema hermaphroditum</name>
    <dbReference type="NCBI Taxonomy" id="289476"/>
    <lineage>
        <taxon>Eukaryota</taxon>
        <taxon>Metazoa</taxon>
        <taxon>Ecdysozoa</taxon>
        <taxon>Nematoda</taxon>
        <taxon>Chromadorea</taxon>
        <taxon>Rhabditida</taxon>
        <taxon>Tylenchina</taxon>
        <taxon>Panagrolaimomorpha</taxon>
        <taxon>Strongyloidoidea</taxon>
        <taxon>Steinernematidae</taxon>
        <taxon>Steinernema</taxon>
    </lineage>
</organism>
<dbReference type="InterPro" id="IPR006140">
    <property type="entry name" value="D-isomer_DH_NAD-bd"/>
</dbReference>
<protein>
    <recommendedName>
        <fullName evidence="11">Phosphoglycerate dehydrogenase</fullName>
    </recommendedName>
</protein>
<evidence type="ECO:0000313" key="9">
    <source>
        <dbReference type="EMBL" id="KAK0396109.1"/>
    </source>
</evidence>
<dbReference type="AlphaFoldDB" id="A0AA39LGD5"/>
<dbReference type="GO" id="GO:0004617">
    <property type="term" value="F:phosphoglycerate dehydrogenase activity"/>
    <property type="evidence" value="ECO:0007669"/>
    <property type="project" value="TreeGrafter"/>
</dbReference>
<name>A0AA39LGD5_9BILA</name>
<dbReference type="SUPFAM" id="SSF143548">
    <property type="entry name" value="Serine metabolism enzymes domain"/>
    <property type="match status" value="1"/>
</dbReference>
<sequence>MFRIENVLIADEIEQECIDILQKNGVNAVKKTKQTKEQLLVELPKYDAVVVRSATKITRELIEAAAGKLTLIGRAGTGVDNIDVKAATEHGVIVMNTPVHIFPLIAQSQHLCYISTCSYFTVCINVHKKNKFPTLQAAICSVRLRREFAYKTQFTNMSGSTTVYYRCMACRALRHRLQRTMSPDELPAVPCIAVKNDQLMNDPDYPEANNHFCTPPTIEESMARQRNGYAKLMRKLRAQKGREDVPGKGGLPPFEAVESANLLLQQIQSNLYAAGEDAGSVKIEPESDVEQGEQVAVMDVSVSANARLEALVKLEEDRHHKMNGSGVEENNNQKETSPVAAAIVQSPVLGASVLSNKVSELWRALSRPKGVSTHIKDIVDKFIVNNWDLPENAGNSRSAAELTCTSILSLARHVPQAAASMKAGKWARKDYMGEEVFGKTLAVVGLGRIGLEVASRMAAFGMTVIGYDVFVSPEAVAKRGIRWTPLEEIWPQADYITVHVPLIPQTANMINREVLAKCKKGVKIVNVARGGIVNEVDLVESLNAGHAGGAAFDVFEQEPPTYRELVDHPKVICTPHLGASTIEAQQRVANEIAENIVALNQGTGLFGALNASAVAAVLDEAKAEFVKTAIALSRIVASLAANPKNVVVRFPSAASGLNQALIAGTVVGLLQAKGSAGLNLINAELNAKKEGIQVTVEPSKTGELSVSAGAVSVSGYPSPSGAIISSINGNKVPVPVVATGTVVVSVDSGAAIEFSEAIKSKVLAQYGLIGGGHIAVFGALDAQELADVSKNFSVIQF</sequence>
<evidence type="ECO:0008006" key="11">
    <source>
        <dbReference type="Google" id="ProtNLM"/>
    </source>
</evidence>
<dbReference type="PANTHER" id="PTHR42938:SF22">
    <property type="entry name" value="D-3-PHOSPHOGLYCERATE DEHYDROGENASE"/>
    <property type="match status" value="1"/>
</dbReference>
<dbReference type="InterPro" id="IPR029752">
    <property type="entry name" value="D-isomer_DH_CS1"/>
</dbReference>
<proteinExistence type="inferred from homology"/>
<evidence type="ECO:0000256" key="1">
    <source>
        <dbReference type="ARBA" id="ARBA00005854"/>
    </source>
</evidence>
<dbReference type="Gene3D" id="3.40.50.720">
    <property type="entry name" value="NAD(P)-binding Rossmann-like Domain"/>
    <property type="match status" value="3"/>
</dbReference>
<dbReference type="Gene3D" id="3.30.1330.90">
    <property type="entry name" value="D-3-phosphoglycerate dehydrogenase, domain 3"/>
    <property type="match status" value="1"/>
</dbReference>
<dbReference type="SUPFAM" id="SSF51735">
    <property type="entry name" value="NAD(P)-binding Rossmann-fold domains"/>
    <property type="match status" value="1"/>
</dbReference>
<keyword evidence="4" id="KW-0007">Acetylation</keyword>
<dbReference type="PROSITE" id="PS00065">
    <property type="entry name" value="D_2_HYDROXYACID_DH_1"/>
    <property type="match status" value="1"/>
</dbReference>
<dbReference type="SUPFAM" id="SSF52283">
    <property type="entry name" value="Formate/glycerate dehydrogenase catalytic domain-like"/>
    <property type="match status" value="1"/>
</dbReference>
<keyword evidence="6" id="KW-0520">NAD</keyword>
<dbReference type="CDD" id="cd12173">
    <property type="entry name" value="PGDH_4"/>
    <property type="match status" value="1"/>
</dbReference>
<dbReference type="InterPro" id="IPR006139">
    <property type="entry name" value="D-isomer_2_OHA_DH_cat_dom"/>
</dbReference>
<dbReference type="Proteomes" id="UP001175271">
    <property type="component" value="Unassembled WGS sequence"/>
</dbReference>
<comment type="caution">
    <text evidence="9">The sequence shown here is derived from an EMBL/GenBank/DDBJ whole genome shotgun (WGS) entry which is preliminary data.</text>
</comment>
<dbReference type="Pfam" id="PF02826">
    <property type="entry name" value="2-Hacid_dh_C"/>
    <property type="match status" value="1"/>
</dbReference>
<evidence type="ECO:0000256" key="2">
    <source>
        <dbReference type="ARBA" id="ARBA00011881"/>
    </source>
</evidence>
<comment type="subunit">
    <text evidence="2">Homotetramer.</text>
</comment>
<dbReference type="FunFam" id="3.40.50.720:FF:000021">
    <property type="entry name" value="D-3-phosphoglycerate dehydrogenase"/>
    <property type="match status" value="1"/>
</dbReference>
<dbReference type="InterPro" id="IPR036291">
    <property type="entry name" value="NAD(P)-bd_dom_sf"/>
</dbReference>
<reference evidence="9" key="1">
    <citation type="submission" date="2023-06" db="EMBL/GenBank/DDBJ databases">
        <title>Genomic analysis of the entomopathogenic nematode Steinernema hermaphroditum.</title>
        <authorList>
            <person name="Schwarz E.M."/>
            <person name="Heppert J.K."/>
            <person name="Baniya A."/>
            <person name="Schwartz H.T."/>
            <person name="Tan C.-H."/>
            <person name="Antoshechkin I."/>
            <person name="Sternberg P.W."/>
            <person name="Goodrich-Blair H."/>
            <person name="Dillman A.R."/>
        </authorList>
    </citation>
    <scope>NUCLEOTIDE SEQUENCE</scope>
    <source>
        <strain evidence="9">PS9179</strain>
        <tissue evidence="9">Whole animal</tissue>
    </source>
</reference>
<evidence type="ECO:0000259" key="7">
    <source>
        <dbReference type="Pfam" id="PF00389"/>
    </source>
</evidence>
<keyword evidence="10" id="KW-1185">Reference proteome</keyword>
<dbReference type="EMBL" id="JAUCMV010000005">
    <property type="protein sequence ID" value="KAK0396109.1"/>
    <property type="molecule type" value="Genomic_DNA"/>
</dbReference>
<dbReference type="FunFam" id="3.40.50.720:FF:000038">
    <property type="entry name" value="D-3-phosphoglycerate dehydrogenase"/>
    <property type="match status" value="1"/>
</dbReference>
<feature type="domain" description="D-isomer specific 2-hydroxyacid dehydrogenase catalytic" evidence="7">
    <location>
        <begin position="7"/>
        <end position="98"/>
    </location>
</feature>
<evidence type="ECO:0000259" key="8">
    <source>
        <dbReference type="Pfam" id="PF02826"/>
    </source>
</evidence>
<evidence type="ECO:0000256" key="4">
    <source>
        <dbReference type="ARBA" id="ARBA00022990"/>
    </source>
</evidence>
<dbReference type="Pfam" id="PF00389">
    <property type="entry name" value="2-Hacid_dh"/>
    <property type="match status" value="1"/>
</dbReference>
<keyword evidence="3" id="KW-0597">Phosphoprotein</keyword>
<evidence type="ECO:0000313" key="10">
    <source>
        <dbReference type="Proteomes" id="UP001175271"/>
    </source>
</evidence>
<evidence type="ECO:0000256" key="3">
    <source>
        <dbReference type="ARBA" id="ARBA00022553"/>
    </source>
</evidence>
<dbReference type="PANTHER" id="PTHR42938">
    <property type="entry name" value="FORMATE DEHYDROGENASE 1"/>
    <property type="match status" value="1"/>
</dbReference>
<accession>A0AA39LGD5</accession>
<feature type="domain" description="D-isomer specific 2-hydroxyacid dehydrogenase NAD-binding" evidence="8">
    <location>
        <begin position="406"/>
        <end position="578"/>
    </location>
</feature>